<dbReference type="NCBIfam" id="TIGR01444">
    <property type="entry name" value="fkbM_fam"/>
    <property type="match status" value="1"/>
</dbReference>
<evidence type="ECO:0000259" key="1">
    <source>
        <dbReference type="Pfam" id="PF05050"/>
    </source>
</evidence>
<dbReference type="InterPro" id="IPR029063">
    <property type="entry name" value="SAM-dependent_MTases_sf"/>
</dbReference>
<dbReference type="PANTHER" id="PTHR34203:SF15">
    <property type="entry name" value="SLL1173 PROTEIN"/>
    <property type="match status" value="1"/>
</dbReference>
<keyword evidence="2" id="KW-0808">Transferase</keyword>
<keyword evidence="2" id="KW-0489">Methyltransferase</keyword>
<evidence type="ECO:0000313" key="3">
    <source>
        <dbReference type="Proteomes" id="UP000583556"/>
    </source>
</evidence>
<dbReference type="Pfam" id="PF05050">
    <property type="entry name" value="Methyltransf_21"/>
    <property type="match status" value="1"/>
</dbReference>
<dbReference type="RefSeq" id="WP_169494595.1">
    <property type="nucleotide sequence ID" value="NZ_JABBGM010000009.1"/>
</dbReference>
<feature type="domain" description="Methyltransferase FkbM" evidence="1">
    <location>
        <begin position="136"/>
        <end position="269"/>
    </location>
</feature>
<dbReference type="SUPFAM" id="SSF53335">
    <property type="entry name" value="S-adenosyl-L-methionine-dependent methyltransferases"/>
    <property type="match status" value="1"/>
</dbReference>
<proteinExistence type="predicted"/>
<comment type="caution">
    <text evidence="2">The sequence shown here is derived from an EMBL/GenBank/DDBJ whole genome shotgun (WGS) entry which is preliminary data.</text>
</comment>
<dbReference type="InterPro" id="IPR052514">
    <property type="entry name" value="SAM-dependent_MTase"/>
</dbReference>
<evidence type="ECO:0000313" key="2">
    <source>
        <dbReference type="EMBL" id="NML95390.1"/>
    </source>
</evidence>
<keyword evidence="3" id="KW-1185">Reference proteome</keyword>
<protein>
    <submittedName>
        <fullName evidence="2">FkbM family methyltransferase</fullName>
    </submittedName>
</protein>
<accession>A0A7Y0GAS9</accession>
<reference evidence="2 3" key="1">
    <citation type="submission" date="2020-04" db="EMBL/GenBank/DDBJ databases">
        <title>Novosphingobium sp. TW-4 isolated from soil.</title>
        <authorList>
            <person name="Dahal R.H."/>
            <person name="Chaudhary D.K."/>
        </authorList>
    </citation>
    <scope>NUCLEOTIDE SEQUENCE [LARGE SCALE GENOMIC DNA]</scope>
    <source>
        <strain evidence="2 3">TW-4</strain>
    </source>
</reference>
<sequence>MVAHEWIDRPAFDQPVAGLPPPIRASHVAGAEPGRLVRLWRRLCASVALNLKDARQLGPAVLLRHLARLSGTPQHAVQIRGHGRFEIRRHESDLSVLREVFGEGAYALDRHPHLAARLERRYRTILAAGRRPVVLDCGANIGAATVALAELWPRAAFVAVEPDPGNAAMARRNLIGTPNAHVLEAAIGSVPGHAALLNDGDGFAWGVRTTRAASGVPIITVRQALEAVQDGEPFVCKIDIEGFEEDLFARDTGWIDQFEIIMVEPHDWLFPGRRSSRHLQRAMADRGMEMIVQGHSLFYLRP</sequence>
<dbReference type="AlphaFoldDB" id="A0A7Y0GAS9"/>
<dbReference type="Proteomes" id="UP000583556">
    <property type="component" value="Unassembled WGS sequence"/>
</dbReference>
<gene>
    <name evidence="2" type="ORF">HHL27_17070</name>
</gene>
<dbReference type="InterPro" id="IPR006342">
    <property type="entry name" value="FkbM_mtfrase"/>
</dbReference>
<organism evidence="2 3">
    <name type="scientific">Novosphingobium olei</name>
    <dbReference type="NCBI Taxonomy" id="2728851"/>
    <lineage>
        <taxon>Bacteria</taxon>
        <taxon>Pseudomonadati</taxon>
        <taxon>Pseudomonadota</taxon>
        <taxon>Alphaproteobacteria</taxon>
        <taxon>Sphingomonadales</taxon>
        <taxon>Sphingomonadaceae</taxon>
        <taxon>Novosphingobium</taxon>
    </lineage>
</organism>
<dbReference type="GO" id="GO:0032259">
    <property type="term" value="P:methylation"/>
    <property type="evidence" value="ECO:0007669"/>
    <property type="project" value="UniProtKB-KW"/>
</dbReference>
<dbReference type="GO" id="GO:0008168">
    <property type="term" value="F:methyltransferase activity"/>
    <property type="evidence" value="ECO:0007669"/>
    <property type="project" value="UniProtKB-KW"/>
</dbReference>
<dbReference type="EMBL" id="JABBGM010000009">
    <property type="protein sequence ID" value="NML95390.1"/>
    <property type="molecule type" value="Genomic_DNA"/>
</dbReference>
<dbReference type="PANTHER" id="PTHR34203">
    <property type="entry name" value="METHYLTRANSFERASE, FKBM FAMILY PROTEIN"/>
    <property type="match status" value="1"/>
</dbReference>
<dbReference type="Gene3D" id="3.40.50.150">
    <property type="entry name" value="Vaccinia Virus protein VP39"/>
    <property type="match status" value="1"/>
</dbReference>
<name>A0A7Y0GAS9_9SPHN</name>